<dbReference type="EMBL" id="JBHUOS010000002">
    <property type="protein sequence ID" value="MFD2915212.1"/>
    <property type="molecule type" value="Genomic_DNA"/>
</dbReference>
<dbReference type="Proteomes" id="UP001597548">
    <property type="component" value="Unassembled WGS sequence"/>
</dbReference>
<evidence type="ECO:0000256" key="1">
    <source>
        <dbReference type="PROSITE-ProRule" id="PRU00339"/>
    </source>
</evidence>
<evidence type="ECO:0000313" key="3">
    <source>
        <dbReference type="Proteomes" id="UP001597548"/>
    </source>
</evidence>
<reference evidence="3" key="1">
    <citation type="journal article" date="2019" name="Int. J. Syst. Evol. Microbiol.">
        <title>The Global Catalogue of Microorganisms (GCM) 10K type strain sequencing project: providing services to taxonomists for standard genome sequencing and annotation.</title>
        <authorList>
            <consortium name="The Broad Institute Genomics Platform"/>
            <consortium name="The Broad Institute Genome Sequencing Center for Infectious Disease"/>
            <person name="Wu L."/>
            <person name="Ma J."/>
        </authorList>
    </citation>
    <scope>NUCLEOTIDE SEQUENCE [LARGE SCALE GENOMIC DNA]</scope>
    <source>
        <strain evidence="3">KCTC 32514</strain>
    </source>
</reference>
<comment type="caution">
    <text evidence="2">The sequence shown here is derived from an EMBL/GenBank/DDBJ whole genome shotgun (WGS) entry which is preliminary data.</text>
</comment>
<dbReference type="Gene3D" id="1.25.40.10">
    <property type="entry name" value="Tetratricopeptide repeat domain"/>
    <property type="match status" value="1"/>
</dbReference>
<dbReference type="InterPro" id="IPR011990">
    <property type="entry name" value="TPR-like_helical_dom_sf"/>
</dbReference>
<keyword evidence="3" id="KW-1185">Reference proteome</keyword>
<dbReference type="SMART" id="SM00028">
    <property type="entry name" value="TPR"/>
    <property type="match status" value="2"/>
</dbReference>
<dbReference type="InterPro" id="IPR000801">
    <property type="entry name" value="Esterase-like"/>
</dbReference>
<dbReference type="SUPFAM" id="SSF48452">
    <property type="entry name" value="TPR-like"/>
    <property type="match status" value="1"/>
</dbReference>
<dbReference type="PROSITE" id="PS50005">
    <property type="entry name" value="TPR"/>
    <property type="match status" value="1"/>
</dbReference>
<dbReference type="InterPro" id="IPR050583">
    <property type="entry name" value="Mycobacterial_A85_antigen"/>
</dbReference>
<dbReference type="PANTHER" id="PTHR48098">
    <property type="entry name" value="ENTEROCHELIN ESTERASE-RELATED"/>
    <property type="match status" value="1"/>
</dbReference>
<dbReference type="Gene3D" id="3.40.50.1820">
    <property type="entry name" value="alpha/beta hydrolase"/>
    <property type="match status" value="1"/>
</dbReference>
<organism evidence="2 3">
    <name type="scientific">Psychroserpens luteus</name>
    <dbReference type="NCBI Taxonomy" id="1434066"/>
    <lineage>
        <taxon>Bacteria</taxon>
        <taxon>Pseudomonadati</taxon>
        <taxon>Bacteroidota</taxon>
        <taxon>Flavobacteriia</taxon>
        <taxon>Flavobacteriales</taxon>
        <taxon>Flavobacteriaceae</taxon>
        <taxon>Psychroserpens</taxon>
    </lineage>
</organism>
<proteinExistence type="predicted"/>
<evidence type="ECO:0000313" key="2">
    <source>
        <dbReference type="EMBL" id="MFD2915212.1"/>
    </source>
</evidence>
<keyword evidence="1" id="KW-0802">TPR repeat</keyword>
<dbReference type="GO" id="GO:0016787">
    <property type="term" value="F:hydrolase activity"/>
    <property type="evidence" value="ECO:0007669"/>
    <property type="project" value="UniProtKB-KW"/>
</dbReference>
<protein>
    <submittedName>
        <fullName evidence="2">Alpha/beta hydrolase-fold protein</fullName>
    </submittedName>
</protein>
<name>A0ABW5ZU37_9FLAO</name>
<keyword evidence="2" id="KW-0378">Hydrolase</keyword>
<dbReference type="InterPro" id="IPR019734">
    <property type="entry name" value="TPR_rpt"/>
</dbReference>
<feature type="repeat" description="TPR" evidence="1">
    <location>
        <begin position="348"/>
        <end position="381"/>
    </location>
</feature>
<dbReference type="InterPro" id="IPR029058">
    <property type="entry name" value="AB_hydrolase_fold"/>
</dbReference>
<dbReference type="RefSeq" id="WP_194508690.1">
    <property type="nucleotide sequence ID" value="NZ_JADILU010000005.1"/>
</dbReference>
<dbReference type="PANTHER" id="PTHR48098:SF6">
    <property type="entry name" value="FERRI-BACILLIBACTIN ESTERASE BESA"/>
    <property type="match status" value="1"/>
</dbReference>
<dbReference type="Pfam" id="PF00756">
    <property type="entry name" value="Esterase"/>
    <property type="match status" value="1"/>
</dbReference>
<sequence length="407" mass="47318">MKINILIIFTILSFYSSFSQDYSGISKTHKFDSKAFEAEREIHVYLPFSYTENKTQKYPTIYLFDGQFDALFDMTSSTMDYMSQVGEFNEYIIVGIKTTQRAREFTPMYTDEKTQEGWGETKVGEAHILENHLQNEVFPLIEKTYRTQPFRLAIGHSLGGTFVLNSLLSKPAFFQAVIAISPNLMYDNRQINNRFDTYFKTHDTLKKFIYVSAGTVGDMENNFRKASGNLDAIIKYHNPKHLEYHFKVLEGENHSTTPIYTINRAFSEMAKIWTISEEKLEDLIKDESVLFVDDLKSFYSQLSEFAGYEVLPSVDQINTFGYDCLYYKKNDEALSVFNWAISLYPDNANLYDSTAEAYLKSGNNKEAKRYYQKALDVLENTKDDYDDESYAYYKSMFIKNRDAVEKS</sequence>
<gene>
    <name evidence="2" type="ORF">ACFS29_06145</name>
</gene>
<dbReference type="SUPFAM" id="SSF53474">
    <property type="entry name" value="alpha/beta-Hydrolases"/>
    <property type="match status" value="1"/>
</dbReference>
<accession>A0ABW5ZU37</accession>